<dbReference type="PROSITE" id="PS50824">
    <property type="entry name" value="DAPIN"/>
    <property type="match status" value="1"/>
</dbReference>
<dbReference type="SMART" id="SM01289">
    <property type="entry name" value="PYRIN"/>
    <property type="match status" value="1"/>
</dbReference>
<dbReference type="Pfam" id="PF13516">
    <property type="entry name" value="LRR_6"/>
    <property type="match status" value="3"/>
</dbReference>
<dbReference type="PROSITE" id="PS50837">
    <property type="entry name" value="NACHT"/>
    <property type="match status" value="1"/>
</dbReference>
<evidence type="ECO:0000256" key="4">
    <source>
        <dbReference type="ARBA" id="ARBA00022737"/>
    </source>
</evidence>
<evidence type="ECO:0000256" key="5">
    <source>
        <dbReference type="ARBA" id="ARBA00022741"/>
    </source>
</evidence>
<dbReference type="InterPro" id="IPR006574">
    <property type="entry name" value="PRY"/>
</dbReference>
<dbReference type="SUPFAM" id="SSF52047">
    <property type="entry name" value="RNI-like"/>
    <property type="match status" value="1"/>
</dbReference>
<evidence type="ECO:0000313" key="10">
    <source>
        <dbReference type="Proteomes" id="UP000515145"/>
    </source>
</evidence>
<dbReference type="Gene3D" id="3.40.50.300">
    <property type="entry name" value="P-loop containing nucleotide triphosphate hydrolases"/>
    <property type="match status" value="1"/>
</dbReference>
<dbReference type="GO" id="GO:0005524">
    <property type="term" value="F:ATP binding"/>
    <property type="evidence" value="ECO:0007669"/>
    <property type="project" value="UniProtKB-KW"/>
</dbReference>
<dbReference type="RefSeq" id="XP_028254925.1">
    <property type="nucleotide sequence ID" value="XM_028399124.1"/>
</dbReference>
<keyword evidence="10" id="KW-1185">Reference proteome</keyword>
<dbReference type="PRINTS" id="PR01407">
    <property type="entry name" value="BUTYPHLNCDUF"/>
</dbReference>
<evidence type="ECO:0000256" key="2">
    <source>
        <dbReference type="ARBA" id="ARBA00022490"/>
    </source>
</evidence>
<keyword evidence="6" id="KW-0067">ATP-binding</keyword>
<evidence type="ECO:0000256" key="1">
    <source>
        <dbReference type="ARBA" id="ARBA00004496"/>
    </source>
</evidence>
<dbReference type="Proteomes" id="UP000515145">
    <property type="component" value="Chromosome 2"/>
</dbReference>
<dbReference type="InterPro" id="IPR004020">
    <property type="entry name" value="DAPIN"/>
</dbReference>
<keyword evidence="3" id="KW-0433">Leucine-rich repeat</keyword>
<dbReference type="InterPro" id="IPR041075">
    <property type="entry name" value="NOD1/2_WH"/>
</dbReference>
<gene>
    <name evidence="11" type="primary">LOC114431578</name>
</gene>
<dbReference type="CDD" id="cd16040">
    <property type="entry name" value="SPRY_PRY_SNTX"/>
    <property type="match status" value="1"/>
</dbReference>
<dbReference type="GeneID" id="114431578"/>
<evidence type="ECO:0000256" key="6">
    <source>
        <dbReference type="ARBA" id="ARBA00022840"/>
    </source>
</evidence>
<dbReference type="Pfam" id="PF14484">
    <property type="entry name" value="FISNA"/>
    <property type="match status" value="1"/>
</dbReference>
<dbReference type="Pfam" id="PF00622">
    <property type="entry name" value="SPRY"/>
    <property type="match status" value="1"/>
</dbReference>
<organism evidence="10 11">
    <name type="scientific">Parambassis ranga</name>
    <name type="common">Indian glassy fish</name>
    <dbReference type="NCBI Taxonomy" id="210632"/>
    <lineage>
        <taxon>Eukaryota</taxon>
        <taxon>Metazoa</taxon>
        <taxon>Chordata</taxon>
        <taxon>Craniata</taxon>
        <taxon>Vertebrata</taxon>
        <taxon>Euteleostomi</taxon>
        <taxon>Actinopterygii</taxon>
        <taxon>Neopterygii</taxon>
        <taxon>Teleostei</taxon>
        <taxon>Neoteleostei</taxon>
        <taxon>Acanthomorphata</taxon>
        <taxon>Ovalentaria</taxon>
        <taxon>Ambassidae</taxon>
        <taxon>Parambassis</taxon>
    </lineage>
</organism>
<feature type="domain" description="B30.2/SPRY" evidence="7">
    <location>
        <begin position="845"/>
        <end position="1044"/>
    </location>
</feature>
<name>A0A6P7HH46_9TELE</name>
<dbReference type="PANTHER" id="PTHR24106">
    <property type="entry name" value="NACHT, LRR AND CARD DOMAINS-CONTAINING"/>
    <property type="match status" value="1"/>
</dbReference>
<dbReference type="OrthoDB" id="120976at2759"/>
<dbReference type="SMART" id="SM00449">
    <property type="entry name" value="SPRY"/>
    <property type="match status" value="1"/>
</dbReference>
<dbReference type="GO" id="GO:0005737">
    <property type="term" value="C:cytoplasm"/>
    <property type="evidence" value="ECO:0007669"/>
    <property type="project" value="UniProtKB-SubCell"/>
</dbReference>
<dbReference type="InterPro" id="IPR051261">
    <property type="entry name" value="NLR"/>
</dbReference>
<dbReference type="InterPro" id="IPR007111">
    <property type="entry name" value="NACHT_NTPase"/>
</dbReference>
<dbReference type="InterPro" id="IPR001870">
    <property type="entry name" value="B30.2/SPRY"/>
</dbReference>
<evidence type="ECO:0000259" key="8">
    <source>
        <dbReference type="PROSITE" id="PS50824"/>
    </source>
</evidence>
<dbReference type="SMART" id="SM01288">
    <property type="entry name" value="FISNA"/>
    <property type="match status" value="1"/>
</dbReference>
<evidence type="ECO:0000313" key="11">
    <source>
        <dbReference type="RefSeq" id="XP_028254925.1"/>
    </source>
</evidence>
<comment type="subcellular location">
    <subcellularLocation>
        <location evidence="1">Cytoplasm</location>
    </subcellularLocation>
</comment>
<dbReference type="InParanoid" id="A0A6P7HH46"/>
<dbReference type="InterPro" id="IPR003877">
    <property type="entry name" value="SPRY_dom"/>
</dbReference>
<dbReference type="Gene3D" id="1.10.533.10">
    <property type="entry name" value="Death Domain, Fas"/>
    <property type="match status" value="1"/>
</dbReference>
<dbReference type="AlphaFoldDB" id="A0A6P7HH46"/>
<dbReference type="InterPro" id="IPR041267">
    <property type="entry name" value="NLRP_HD2"/>
</dbReference>
<dbReference type="SUPFAM" id="SSF47986">
    <property type="entry name" value="DEATH domain"/>
    <property type="match status" value="1"/>
</dbReference>
<dbReference type="InterPro" id="IPR043136">
    <property type="entry name" value="B30.2/SPRY_sf"/>
</dbReference>
<dbReference type="InterPro" id="IPR011029">
    <property type="entry name" value="DEATH-like_dom_sf"/>
</dbReference>
<proteinExistence type="predicted"/>
<keyword evidence="4" id="KW-0677">Repeat</keyword>
<dbReference type="SMART" id="SM00589">
    <property type="entry name" value="PRY"/>
    <property type="match status" value="1"/>
</dbReference>
<dbReference type="SUPFAM" id="SSF49899">
    <property type="entry name" value="Concanavalin A-like lectins/glucanases"/>
    <property type="match status" value="1"/>
</dbReference>
<dbReference type="Pfam" id="PF13765">
    <property type="entry name" value="PRY"/>
    <property type="match status" value="1"/>
</dbReference>
<accession>A0A6P7HH46</accession>
<feature type="domain" description="Pyrin" evidence="8">
    <location>
        <begin position="30"/>
        <end position="90"/>
    </location>
</feature>
<dbReference type="InterPro" id="IPR013320">
    <property type="entry name" value="ConA-like_dom_sf"/>
</dbReference>
<keyword evidence="2" id="KW-0963">Cytoplasm</keyword>
<dbReference type="InterPro" id="IPR032675">
    <property type="entry name" value="LRR_dom_sf"/>
</dbReference>
<dbReference type="Gene3D" id="2.60.120.920">
    <property type="match status" value="1"/>
</dbReference>
<reference evidence="11" key="1">
    <citation type="submission" date="2025-08" db="UniProtKB">
        <authorList>
            <consortium name="RefSeq"/>
        </authorList>
    </citation>
    <scope>IDENTIFICATION</scope>
</reference>
<dbReference type="Gene3D" id="3.80.10.10">
    <property type="entry name" value="Ribonuclease Inhibitor"/>
    <property type="match status" value="1"/>
</dbReference>
<evidence type="ECO:0000259" key="9">
    <source>
        <dbReference type="PROSITE" id="PS50837"/>
    </source>
</evidence>
<dbReference type="PROSITE" id="PS50188">
    <property type="entry name" value="B302_SPRY"/>
    <property type="match status" value="1"/>
</dbReference>
<evidence type="ECO:0000259" key="7">
    <source>
        <dbReference type="PROSITE" id="PS50188"/>
    </source>
</evidence>
<dbReference type="InterPro" id="IPR003879">
    <property type="entry name" value="Butyrophylin_SPRY"/>
</dbReference>
<dbReference type="SMART" id="SM00368">
    <property type="entry name" value="LRR_RI"/>
    <property type="match status" value="4"/>
</dbReference>
<dbReference type="Pfam" id="PF17779">
    <property type="entry name" value="WHD_NOD2"/>
    <property type="match status" value="1"/>
</dbReference>
<dbReference type="InterPro" id="IPR029495">
    <property type="entry name" value="NACHT-assoc"/>
</dbReference>
<evidence type="ECO:0000256" key="3">
    <source>
        <dbReference type="ARBA" id="ARBA00022614"/>
    </source>
</evidence>
<dbReference type="Pfam" id="PF02758">
    <property type="entry name" value="PYRIN"/>
    <property type="match status" value="1"/>
</dbReference>
<protein>
    <submittedName>
        <fullName evidence="11">NACHT, LRR and PYD domains-containing protein 3-like isoform X1</fullName>
    </submittedName>
</protein>
<feature type="domain" description="NACHT" evidence="9">
    <location>
        <begin position="208"/>
        <end position="362"/>
    </location>
</feature>
<dbReference type="Pfam" id="PF17776">
    <property type="entry name" value="NLRC4_HD2"/>
    <property type="match status" value="1"/>
</dbReference>
<dbReference type="InterPro" id="IPR001611">
    <property type="entry name" value="Leu-rich_rpt"/>
</dbReference>
<dbReference type="InterPro" id="IPR027417">
    <property type="entry name" value="P-loop_NTPase"/>
</dbReference>
<dbReference type="Pfam" id="PF05729">
    <property type="entry name" value="NACHT"/>
    <property type="match status" value="1"/>
</dbReference>
<sequence>MKARHKLQQMKNVPDLVTSRGDGRNQGAEMATIEGLLFGALEDLSQKERKDFKFHLRQPYNDFCRIPQNRLEGTDESEIAKLMVQHYNEQAVDVAKSILGRILRNDLVEDLTNKISEQTGPEPQENIQKHQQKLRSHLKGIFTRAREGMSERTDEQNLAMVFTELYVTSGCEMHKQHEIIQIQMDRGGTEEPIKPSDIFKDPAGIPTRTVVTTGVAGIGKTFLVRKFVLDWAEGTNNEDIHLLFPLNFRELNLLKERRFSLAELIHASIWESKAITERELNHIFTQLQTSGNRDYKSSEIKILFVLDGLDESRLHLDCARGKKQTVDFDVTQPTSVDVLLTALIKGDLLPPARIWITTRPAAADHISRDFVDRMTVVRGFTDPLKVEYFKKKFPDETQAERVISHIKASRSLFSMCYIPIFCWLIACVFKDVLKARKKTELPKTLTEMYTEFIAYQITKTGEKCGLKKGIKYIQSLAKLAFHQLEKQDPIFYEKDLKDSGINFHKAALYCGVFTEVFEEVRKWKLDDDKGRMFSFVHLSLQEYLAALHVVMSLINNNRNVLSEPTLNVESLCTLCRRKSLQDVHEIALNRALQNPKGQLDLFLRFLLGLSLETNQNLLKRLLKLKKDDTHINNKIIKSIKEKLRQDICPERSINLFHCLNELKDESLLEEIQQYLHAGSLSSGNLSSTQWSALVFILLSSNDDLDVFDLKKYSASAEGLQRLLPVVKVSKKLLLNNCNLTEKSCEALASVLSSQPSSIRELDLSDNDLCDSGVKLLSEGLASPHCTLQSLKLSGCMITQEGCSYLASALKSNPSNLKELDLSYNHPGDRGAALLSDGLDPQCTLNLDHGGEQRLKPGVKKYICELKLDQNTAHRNLKLSDDCTKVTVTEEQQWHPHHLERFDCWRQVLCSTGLIGRCYWEVEWREKAYIAVTYRKIRRRGEGTDGCLGANDHSWMLLCDEHGFSVRHEDRDRVIDRRLTFESNRVAVYLDYLAGILSFYKVFSGTLVLLHTFESTFTEPLYPAFGFGLGYGFEYFGSSVSLCEVEDVQVSSNC</sequence>
<keyword evidence="5" id="KW-0547">Nucleotide-binding</keyword>